<reference evidence="3 4" key="1">
    <citation type="submission" date="2024-06" db="EMBL/GenBank/DDBJ databases">
        <authorList>
            <person name="Woo H."/>
        </authorList>
    </citation>
    <scope>NUCLEOTIDE SEQUENCE [LARGE SCALE GENOMIC DNA]</scope>
    <source>
        <strain evidence="3 4">Si-c</strain>
    </source>
</reference>
<keyword evidence="4" id="KW-1185">Reference proteome</keyword>
<comment type="caution">
    <text evidence="3">The sequence shown here is derived from an EMBL/GenBank/DDBJ whole genome shotgun (WGS) entry which is preliminary data.</text>
</comment>
<organism evidence="3 4">
    <name type="scientific">Rhodanobacter lycopersici</name>
    <dbReference type="NCBI Taxonomy" id="3162487"/>
    <lineage>
        <taxon>Bacteria</taxon>
        <taxon>Pseudomonadati</taxon>
        <taxon>Pseudomonadota</taxon>
        <taxon>Gammaproteobacteria</taxon>
        <taxon>Lysobacterales</taxon>
        <taxon>Rhodanobacteraceae</taxon>
        <taxon>Rhodanobacter</taxon>
    </lineage>
</organism>
<evidence type="ECO:0000256" key="2">
    <source>
        <dbReference type="SAM" id="Phobius"/>
    </source>
</evidence>
<dbReference type="EMBL" id="JBFOHK010000005">
    <property type="protein sequence ID" value="MEW9573513.1"/>
    <property type="molecule type" value="Genomic_DNA"/>
</dbReference>
<sequence>MKLITIITHANGHLVAEQRPQSAGFLMVLLALILLVVSIQFIRARAWKWLLIPGLAFLFMMLLSFTGTTTTYRISVDQPRHLIVSEQIVRGKIVATTTTPASDLSSAELQFDRGARTIVLVHRDGHQSFPLGEQELQDEPGQYVILNALREAIGQNPVPPREGRRTAAQTPGRPAMD</sequence>
<dbReference type="SUPFAM" id="SSF160964">
    <property type="entry name" value="MalF N-terminal region-like"/>
    <property type="match status" value="1"/>
</dbReference>
<gene>
    <name evidence="3" type="ORF">ABQJ54_17300</name>
</gene>
<accession>A0ABV3QI47</accession>
<evidence type="ECO:0000256" key="1">
    <source>
        <dbReference type="SAM" id="MobiDB-lite"/>
    </source>
</evidence>
<feature type="region of interest" description="Disordered" evidence="1">
    <location>
        <begin position="154"/>
        <end position="177"/>
    </location>
</feature>
<proteinExistence type="predicted"/>
<feature type="transmembrane region" description="Helical" evidence="2">
    <location>
        <begin position="23"/>
        <end position="42"/>
    </location>
</feature>
<evidence type="ECO:0000313" key="3">
    <source>
        <dbReference type="EMBL" id="MEW9573513.1"/>
    </source>
</evidence>
<name>A0ABV3QI47_9GAMM</name>
<feature type="transmembrane region" description="Helical" evidence="2">
    <location>
        <begin position="49"/>
        <end position="67"/>
    </location>
</feature>
<evidence type="ECO:0000313" key="4">
    <source>
        <dbReference type="Proteomes" id="UP001556220"/>
    </source>
</evidence>
<keyword evidence="2" id="KW-1133">Transmembrane helix</keyword>
<dbReference type="Proteomes" id="UP001556220">
    <property type="component" value="Unassembled WGS sequence"/>
</dbReference>
<dbReference type="RefSeq" id="WP_367855567.1">
    <property type="nucleotide sequence ID" value="NZ_JBFOHK010000005.1"/>
</dbReference>
<keyword evidence="2" id="KW-0812">Transmembrane</keyword>
<keyword evidence="2" id="KW-0472">Membrane</keyword>
<protein>
    <submittedName>
        <fullName evidence="3">Uncharacterized protein</fullName>
    </submittedName>
</protein>